<dbReference type="PANTHER" id="PTHR16515">
    <property type="entry name" value="PR DOMAIN ZINC FINGER PROTEIN"/>
    <property type="match status" value="1"/>
</dbReference>
<accession>A0A2H1W1G9</accession>
<evidence type="ECO:0000313" key="12">
    <source>
        <dbReference type="EMBL" id="SOQ46796.1"/>
    </source>
</evidence>
<dbReference type="EMBL" id="ODYU01005688">
    <property type="protein sequence ID" value="SOQ46796.1"/>
    <property type="molecule type" value="Genomic_DNA"/>
</dbReference>
<evidence type="ECO:0000256" key="1">
    <source>
        <dbReference type="ARBA" id="ARBA00004123"/>
    </source>
</evidence>
<dbReference type="Pfam" id="PF00096">
    <property type="entry name" value="zf-C2H2"/>
    <property type="match status" value="4"/>
</dbReference>
<dbReference type="FunFam" id="3.30.160.60:FF:000303">
    <property type="entry name" value="Zinc finger protein 41"/>
    <property type="match status" value="1"/>
</dbReference>
<keyword evidence="9" id="KW-0539">Nucleus</keyword>
<keyword evidence="7" id="KW-0238">DNA-binding</keyword>
<dbReference type="Pfam" id="PF12874">
    <property type="entry name" value="zf-met"/>
    <property type="match status" value="1"/>
</dbReference>
<keyword evidence="3" id="KW-0677">Repeat</keyword>
<dbReference type="AlphaFoldDB" id="A0A2H1W1G9"/>
<keyword evidence="5" id="KW-0862">Zinc</keyword>
<feature type="domain" description="C2H2-type" evidence="11">
    <location>
        <begin position="229"/>
        <end position="257"/>
    </location>
</feature>
<dbReference type="FunFam" id="3.30.160.60:FF:001485">
    <property type="entry name" value="Krueppel-related zinc finger protein"/>
    <property type="match status" value="1"/>
</dbReference>
<reference evidence="12" key="1">
    <citation type="submission" date="2016-07" db="EMBL/GenBank/DDBJ databases">
        <authorList>
            <person name="Bretaudeau A."/>
        </authorList>
    </citation>
    <scope>NUCLEOTIDE SEQUENCE</scope>
    <source>
        <strain evidence="12">Rice</strain>
        <tissue evidence="12">Whole body</tissue>
    </source>
</reference>
<evidence type="ECO:0000256" key="3">
    <source>
        <dbReference type="ARBA" id="ARBA00022737"/>
    </source>
</evidence>
<evidence type="ECO:0000256" key="6">
    <source>
        <dbReference type="ARBA" id="ARBA00023015"/>
    </source>
</evidence>
<dbReference type="InterPro" id="IPR036236">
    <property type="entry name" value="Znf_C2H2_sf"/>
</dbReference>
<keyword evidence="8" id="KW-0804">Transcription</keyword>
<dbReference type="GO" id="GO:0008270">
    <property type="term" value="F:zinc ion binding"/>
    <property type="evidence" value="ECO:0007669"/>
    <property type="project" value="UniProtKB-KW"/>
</dbReference>
<dbReference type="FunFam" id="3.30.160.60:FF:000624">
    <property type="entry name" value="zinc finger protein 697"/>
    <property type="match status" value="2"/>
</dbReference>
<dbReference type="GO" id="GO:0010468">
    <property type="term" value="P:regulation of gene expression"/>
    <property type="evidence" value="ECO:0007669"/>
    <property type="project" value="TreeGrafter"/>
</dbReference>
<dbReference type="OrthoDB" id="3437960at2759"/>
<feature type="domain" description="C2H2-type" evidence="11">
    <location>
        <begin position="35"/>
        <end position="63"/>
    </location>
</feature>
<sequence length="434" mass="49831">MAEVGEGALSSEPLLLLPGNPLQYPIIWGETPAHFTCRLCMKTFYNKNALQNHKKTQHDDEVINSDVEFQQKSAQFSDHNINGLCSFNFIPLNKHNDEQTTGRDGFITRTFSEDTTYLIIKIERNDIDTDAMKRFRLDGVVKKTQMKSKLPIDLRGPFTCTFPSTLRPDLLCRQIFFNCCDYSLHYREEHTKRRKAALRCQVCEKRLDRNFYSNETIPAQLHASTQITFSCRICSLIFGDSTEYDEHNRVVHAKTKPHQCSICAKRFTQQGGLQQHMRMHTGVRPFACTFCPKAFTQKAGLDQHLRTHTKVKPFKCVICTKCFSQSVHLRQHMRTHTNIQPFECSVCGRRFKQSSHLNFHMRSHVGDGSLVMDNFVQGEGHDNQMQFLNLANLQPVQDGDMLYYATELAVGPTANQMSFSYQPQVVIPGNVLSF</sequence>
<evidence type="ECO:0000256" key="10">
    <source>
        <dbReference type="PROSITE-ProRule" id="PRU00042"/>
    </source>
</evidence>
<evidence type="ECO:0000256" key="5">
    <source>
        <dbReference type="ARBA" id="ARBA00022833"/>
    </source>
</evidence>
<dbReference type="InterPro" id="IPR050331">
    <property type="entry name" value="Zinc_finger"/>
</dbReference>
<name>A0A2H1W1G9_SPOFR</name>
<dbReference type="PROSITE" id="PS50157">
    <property type="entry name" value="ZINC_FINGER_C2H2_2"/>
    <property type="match status" value="6"/>
</dbReference>
<keyword evidence="6" id="KW-0805">Transcription regulation</keyword>
<dbReference type="PROSITE" id="PS00028">
    <property type="entry name" value="ZINC_FINGER_C2H2_1"/>
    <property type="match status" value="6"/>
</dbReference>
<dbReference type="SUPFAM" id="SSF57667">
    <property type="entry name" value="beta-beta-alpha zinc fingers"/>
    <property type="match status" value="3"/>
</dbReference>
<gene>
    <name evidence="12" type="ORF">SFRICE_025694</name>
</gene>
<evidence type="ECO:0000256" key="4">
    <source>
        <dbReference type="ARBA" id="ARBA00022771"/>
    </source>
</evidence>
<feature type="domain" description="C2H2-type" evidence="11">
    <location>
        <begin position="258"/>
        <end position="285"/>
    </location>
</feature>
<dbReference type="SMART" id="SM00355">
    <property type="entry name" value="ZnF_C2H2"/>
    <property type="match status" value="6"/>
</dbReference>
<proteinExistence type="predicted"/>
<feature type="domain" description="C2H2-type" evidence="11">
    <location>
        <begin position="342"/>
        <end position="369"/>
    </location>
</feature>
<dbReference type="Gene3D" id="3.30.160.60">
    <property type="entry name" value="Classic Zinc Finger"/>
    <property type="match status" value="4"/>
</dbReference>
<dbReference type="PANTHER" id="PTHR16515:SF49">
    <property type="entry name" value="GASTRULA ZINC FINGER PROTEIN XLCGF49.1-LIKE-RELATED"/>
    <property type="match status" value="1"/>
</dbReference>
<evidence type="ECO:0000259" key="11">
    <source>
        <dbReference type="PROSITE" id="PS50157"/>
    </source>
</evidence>
<evidence type="ECO:0000256" key="2">
    <source>
        <dbReference type="ARBA" id="ARBA00022723"/>
    </source>
</evidence>
<protein>
    <submittedName>
        <fullName evidence="12">SFRICE_025694</fullName>
    </submittedName>
</protein>
<evidence type="ECO:0000256" key="7">
    <source>
        <dbReference type="ARBA" id="ARBA00023125"/>
    </source>
</evidence>
<evidence type="ECO:0000256" key="9">
    <source>
        <dbReference type="ARBA" id="ARBA00023242"/>
    </source>
</evidence>
<keyword evidence="2" id="KW-0479">Metal-binding</keyword>
<feature type="domain" description="C2H2-type" evidence="11">
    <location>
        <begin position="286"/>
        <end position="313"/>
    </location>
</feature>
<organism evidence="12">
    <name type="scientific">Spodoptera frugiperda</name>
    <name type="common">Fall armyworm</name>
    <dbReference type="NCBI Taxonomy" id="7108"/>
    <lineage>
        <taxon>Eukaryota</taxon>
        <taxon>Metazoa</taxon>
        <taxon>Ecdysozoa</taxon>
        <taxon>Arthropoda</taxon>
        <taxon>Hexapoda</taxon>
        <taxon>Insecta</taxon>
        <taxon>Pterygota</taxon>
        <taxon>Neoptera</taxon>
        <taxon>Endopterygota</taxon>
        <taxon>Lepidoptera</taxon>
        <taxon>Glossata</taxon>
        <taxon>Ditrysia</taxon>
        <taxon>Noctuoidea</taxon>
        <taxon>Noctuidae</taxon>
        <taxon>Amphipyrinae</taxon>
        <taxon>Spodoptera</taxon>
    </lineage>
</organism>
<dbReference type="GO" id="GO:0005634">
    <property type="term" value="C:nucleus"/>
    <property type="evidence" value="ECO:0007669"/>
    <property type="project" value="UniProtKB-SubCell"/>
</dbReference>
<evidence type="ECO:0000256" key="8">
    <source>
        <dbReference type="ARBA" id="ARBA00023163"/>
    </source>
</evidence>
<comment type="subcellular location">
    <subcellularLocation>
        <location evidence="1">Nucleus</location>
    </subcellularLocation>
</comment>
<dbReference type="GO" id="GO:1990837">
    <property type="term" value="F:sequence-specific double-stranded DNA binding"/>
    <property type="evidence" value="ECO:0007669"/>
    <property type="project" value="UniProtKB-ARBA"/>
</dbReference>
<dbReference type="InterPro" id="IPR013087">
    <property type="entry name" value="Znf_C2H2_type"/>
</dbReference>
<feature type="domain" description="C2H2-type" evidence="11">
    <location>
        <begin position="314"/>
        <end position="341"/>
    </location>
</feature>
<keyword evidence="4 10" id="KW-0863">Zinc-finger</keyword>